<organism evidence="1 2">
    <name type="scientific">Gossypium raimondii</name>
    <name type="common">Peruvian cotton</name>
    <name type="synonym">Gossypium klotzschianum subsp. raimondii</name>
    <dbReference type="NCBI Taxonomy" id="29730"/>
    <lineage>
        <taxon>Eukaryota</taxon>
        <taxon>Viridiplantae</taxon>
        <taxon>Streptophyta</taxon>
        <taxon>Embryophyta</taxon>
        <taxon>Tracheophyta</taxon>
        <taxon>Spermatophyta</taxon>
        <taxon>Magnoliopsida</taxon>
        <taxon>eudicotyledons</taxon>
        <taxon>Gunneridae</taxon>
        <taxon>Pentapetalae</taxon>
        <taxon>rosids</taxon>
        <taxon>malvids</taxon>
        <taxon>Malvales</taxon>
        <taxon>Malvaceae</taxon>
        <taxon>Malvoideae</taxon>
        <taxon>Gossypium</taxon>
    </lineage>
</organism>
<gene>
    <name evidence="1" type="ORF">B456_007G081100</name>
</gene>
<reference evidence="1 2" key="1">
    <citation type="journal article" date="2012" name="Nature">
        <title>Repeated polyploidization of Gossypium genomes and the evolution of spinnable cotton fibres.</title>
        <authorList>
            <person name="Paterson A.H."/>
            <person name="Wendel J.F."/>
            <person name="Gundlach H."/>
            <person name="Guo H."/>
            <person name="Jenkins J."/>
            <person name="Jin D."/>
            <person name="Llewellyn D."/>
            <person name="Showmaker K.C."/>
            <person name="Shu S."/>
            <person name="Udall J."/>
            <person name="Yoo M.J."/>
            <person name="Byers R."/>
            <person name="Chen W."/>
            <person name="Doron-Faigenboim A."/>
            <person name="Duke M.V."/>
            <person name="Gong L."/>
            <person name="Grimwood J."/>
            <person name="Grover C."/>
            <person name="Grupp K."/>
            <person name="Hu G."/>
            <person name="Lee T.H."/>
            <person name="Li J."/>
            <person name="Lin L."/>
            <person name="Liu T."/>
            <person name="Marler B.S."/>
            <person name="Page J.T."/>
            <person name="Roberts A.W."/>
            <person name="Romanel E."/>
            <person name="Sanders W.S."/>
            <person name="Szadkowski E."/>
            <person name="Tan X."/>
            <person name="Tang H."/>
            <person name="Xu C."/>
            <person name="Wang J."/>
            <person name="Wang Z."/>
            <person name="Zhang D."/>
            <person name="Zhang L."/>
            <person name="Ashrafi H."/>
            <person name="Bedon F."/>
            <person name="Bowers J.E."/>
            <person name="Brubaker C.L."/>
            <person name="Chee P.W."/>
            <person name="Das S."/>
            <person name="Gingle A.R."/>
            <person name="Haigler C.H."/>
            <person name="Harker D."/>
            <person name="Hoffmann L.V."/>
            <person name="Hovav R."/>
            <person name="Jones D.C."/>
            <person name="Lemke C."/>
            <person name="Mansoor S."/>
            <person name="ur Rahman M."/>
            <person name="Rainville L.N."/>
            <person name="Rambani A."/>
            <person name="Reddy U.K."/>
            <person name="Rong J.K."/>
            <person name="Saranga Y."/>
            <person name="Scheffler B.E."/>
            <person name="Scheffler J.A."/>
            <person name="Stelly D.M."/>
            <person name="Triplett B.A."/>
            <person name="Van Deynze A."/>
            <person name="Vaslin M.F."/>
            <person name="Waghmare V.N."/>
            <person name="Walford S.A."/>
            <person name="Wright R.J."/>
            <person name="Zaki E.A."/>
            <person name="Zhang T."/>
            <person name="Dennis E.S."/>
            <person name="Mayer K.F."/>
            <person name="Peterson D.G."/>
            <person name="Rokhsar D.S."/>
            <person name="Wang X."/>
            <person name="Schmutz J."/>
        </authorList>
    </citation>
    <scope>NUCLEOTIDE SEQUENCE [LARGE SCALE GENOMIC DNA]</scope>
</reference>
<dbReference type="Proteomes" id="UP000032304">
    <property type="component" value="Chromosome 7"/>
</dbReference>
<dbReference type="AlphaFoldDB" id="A0A0D2P540"/>
<keyword evidence="2" id="KW-1185">Reference proteome</keyword>
<proteinExistence type="predicted"/>
<name>A0A0D2P540_GOSRA</name>
<sequence>MTTGTSKKVQKPISSYLLMLEVFGKEMVRRKVWRNRNLANRNIKSWPHSGQNFWIQRRSLSNKRLSWRK</sequence>
<dbReference type="Gramene" id="KJB40872">
    <property type="protein sequence ID" value="KJB40872"/>
    <property type="gene ID" value="B456_007G081100"/>
</dbReference>
<evidence type="ECO:0000313" key="2">
    <source>
        <dbReference type="Proteomes" id="UP000032304"/>
    </source>
</evidence>
<protein>
    <submittedName>
        <fullName evidence="1">Uncharacterized protein</fullName>
    </submittedName>
</protein>
<evidence type="ECO:0000313" key="1">
    <source>
        <dbReference type="EMBL" id="KJB40872.1"/>
    </source>
</evidence>
<dbReference type="EMBL" id="CM001746">
    <property type="protein sequence ID" value="KJB40872.1"/>
    <property type="molecule type" value="Genomic_DNA"/>
</dbReference>
<accession>A0A0D2P540</accession>
<dbReference type="OMA" id="NRNIKSW"/>